<name>A0A6N3BYT8_9FIRM</name>
<accession>A0A6N3BYT8</accession>
<dbReference type="AlphaFoldDB" id="A0A6N3BYT8"/>
<protein>
    <submittedName>
        <fullName evidence="1">Uncharacterized protein</fullName>
    </submittedName>
</protein>
<gene>
    <name evidence="1" type="ORF">VALFYP47_01370</name>
</gene>
<dbReference type="EMBL" id="CACRUN010000014">
    <property type="protein sequence ID" value="VYU09916.1"/>
    <property type="molecule type" value="Genomic_DNA"/>
</dbReference>
<proteinExistence type="predicted"/>
<organism evidence="1">
    <name type="scientific">Veillonella atypica</name>
    <dbReference type="NCBI Taxonomy" id="39777"/>
    <lineage>
        <taxon>Bacteria</taxon>
        <taxon>Bacillati</taxon>
        <taxon>Bacillota</taxon>
        <taxon>Negativicutes</taxon>
        <taxon>Veillonellales</taxon>
        <taxon>Veillonellaceae</taxon>
        <taxon>Veillonella</taxon>
    </lineage>
</organism>
<evidence type="ECO:0000313" key="1">
    <source>
        <dbReference type="EMBL" id="VYU09916.1"/>
    </source>
</evidence>
<sequence length="37" mass="4265">MVKAPSIEGAFTNISIMALIVRRLTEMRNVHYDENDE</sequence>
<reference evidence="1" key="1">
    <citation type="submission" date="2019-11" db="EMBL/GenBank/DDBJ databases">
        <authorList>
            <person name="Feng L."/>
        </authorList>
    </citation>
    <scope>NUCLEOTIDE SEQUENCE</scope>
    <source>
        <strain evidence="1">VatypicaLFYP47</strain>
    </source>
</reference>